<dbReference type="PIRSF" id="PIRSF002854">
    <property type="entry name" value="MetQ"/>
    <property type="match status" value="1"/>
</dbReference>
<evidence type="ECO:0000256" key="2">
    <source>
        <dbReference type="ARBA" id="ARBA00022729"/>
    </source>
</evidence>
<evidence type="ECO:0000256" key="4">
    <source>
        <dbReference type="ARBA" id="ARBA00023139"/>
    </source>
</evidence>
<protein>
    <recommendedName>
        <fullName evidence="6">Lipoprotein</fullName>
    </recommendedName>
</protein>
<dbReference type="EMBL" id="JQAT01000001">
    <property type="protein sequence ID" value="KRN29321.1"/>
    <property type="molecule type" value="Genomic_DNA"/>
</dbReference>
<dbReference type="EMBL" id="JQAZ01000001">
    <property type="protein sequence ID" value="KRN34150.1"/>
    <property type="molecule type" value="Genomic_DNA"/>
</dbReference>
<evidence type="ECO:0000313" key="11">
    <source>
        <dbReference type="Proteomes" id="UP000051645"/>
    </source>
</evidence>
<proteinExistence type="inferred from homology"/>
<feature type="lipid moiety-binding region" description="S-diacylglycerol cysteine" evidence="7">
    <location>
        <position position="23"/>
    </location>
</feature>
<sequence length="274" mass="30261">MKKLKRVSLMVLLLLVTIVVAACGKQTAAAKTQTVKIGIIGSDEKIWKPVVQKLKKEHINLKLVTFTDYNQPNTALQQGQIDLNSYQHSYFLNNWNKAHHADLVSIGKTDIGPMRVYSNKITKLSQLKKGDKVAVPNDATNEGRALQLLANANLITLDNAKLPTKKDIKSNKSGIVIEELDATQTAHSLDDVTAAVINNGVAADANLNPKKAIATEKLTKQSEQWINIIVARKKDANNPTYKKVVKAFQTEATAKKIKQVYKGSTEEAWNLKLK</sequence>
<keyword evidence="2 8" id="KW-0732">Signal</keyword>
<evidence type="ECO:0000313" key="9">
    <source>
        <dbReference type="EMBL" id="KRN29321.1"/>
    </source>
</evidence>
<keyword evidence="5 6" id="KW-0449">Lipoprotein</keyword>
<keyword evidence="4" id="KW-0564">Palmitate</keyword>
<evidence type="ECO:0000313" key="12">
    <source>
        <dbReference type="Proteomes" id="UP000051751"/>
    </source>
</evidence>
<dbReference type="RefSeq" id="WP_057768742.1">
    <property type="nucleotide sequence ID" value="NZ_JQAT01000001.1"/>
</dbReference>
<comment type="similarity">
    <text evidence="6">Belongs to the nlpA lipoprotein family.</text>
</comment>
<keyword evidence="11" id="KW-1185">Reference proteome</keyword>
<evidence type="ECO:0000256" key="8">
    <source>
        <dbReference type="SAM" id="SignalP"/>
    </source>
</evidence>
<comment type="caution">
    <text evidence="9">The sequence shown here is derived from an EMBL/GenBank/DDBJ whole genome shotgun (WGS) entry which is preliminary data.</text>
</comment>
<evidence type="ECO:0000256" key="5">
    <source>
        <dbReference type="ARBA" id="ARBA00023288"/>
    </source>
</evidence>
<organism evidence="9 12">
    <name type="scientific">Lactobacillus selangorensis</name>
    <dbReference type="NCBI Taxonomy" id="81857"/>
    <lineage>
        <taxon>Bacteria</taxon>
        <taxon>Bacillati</taxon>
        <taxon>Bacillota</taxon>
        <taxon>Bacilli</taxon>
        <taxon>Lactobacillales</taxon>
        <taxon>Lactobacillaceae</taxon>
        <taxon>Lactobacillus</taxon>
    </lineage>
</organism>
<gene>
    <name evidence="9" type="ORF">IV38_GL000204</name>
    <name evidence="10" type="ORF">IV40_GL000465</name>
</gene>
<dbReference type="OrthoDB" id="9812878at2"/>
<dbReference type="InterPro" id="IPR004872">
    <property type="entry name" value="Lipoprotein_NlpA"/>
</dbReference>
<feature type="signal peptide" evidence="8">
    <location>
        <begin position="1"/>
        <end position="21"/>
    </location>
</feature>
<dbReference type="GO" id="GO:0016020">
    <property type="term" value="C:membrane"/>
    <property type="evidence" value="ECO:0007669"/>
    <property type="project" value="UniProtKB-SubCell"/>
</dbReference>
<comment type="subcellular location">
    <subcellularLocation>
        <location evidence="1">Membrane</location>
        <topology evidence="1">Lipid-anchor</topology>
    </subcellularLocation>
</comment>
<evidence type="ECO:0000256" key="3">
    <source>
        <dbReference type="ARBA" id="ARBA00023136"/>
    </source>
</evidence>
<dbReference type="Proteomes" id="UP000051645">
    <property type="component" value="Unassembled WGS sequence"/>
</dbReference>
<dbReference type="AlphaFoldDB" id="A0A0R2FL21"/>
<evidence type="ECO:0000256" key="1">
    <source>
        <dbReference type="ARBA" id="ARBA00004635"/>
    </source>
</evidence>
<name>A0A0R2FL21_9LACO</name>
<evidence type="ECO:0000256" key="7">
    <source>
        <dbReference type="PIRSR" id="PIRSR002854-1"/>
    </source>
</evidence>
<dbReference type="Proteomes" id="UP000051751">
    <property type="component" value="Unassembled WGS sequence"/>
</dbReference>
<reference evidence="11 12" key="1">
    <citation type="journal article" date="2015" name="Genome Announc.">
        <title>Expanding the biotechnology potential of lactobacilli through comparative genomics of 213 strains and associated genera.</title>
        <authorList>
            <person name="Sun Z."/>
            <person name="Harris H.M."/>
            <person name="McCann A."/>
            <person name="Guo C."/>
            <person name="Argimon S."/>
            <person name="Zhang W."/>
            <person name="Yang X."/>
            <person name="Jeffery I.B."/>
            <person name="Cooney J.C."/>
            <person name="Kagawa T.F."/>
            <person name="Liu W."/>
            <person name="Song Y."/>
            <person name="Salvetti E."/>
            <person name="Wrobel A."/>
            <person name="Rasinkangas P."/>
            <person name="Parkhill J."/>
            <person name="Rea M.C."/>
            <person name="O'Sullivan O."/>
            <person name="Ritari J."/>
            <person name="Douillard F.P."/>
            <person name="Paul Ross R."/>
            <person name="Yang R."/>
            <person name="Briner A.E."/>
            <person name="Felis G.E."/>
            <person name="de Vos W.M."/>
            <person name="Barrangou R."/>
            <person name="Klaenhammer T.R."/>
            <person name="Caufield P.W."/>
            <person name="Cui Y."/>
            <person name="Zhang H."/>
            <person name="O'Toole P.W."/>
        </authorList>
    </citation>
    <scope>NUCLEOTIDE SEQUENCE [LARGE SCALE GENOMIC DNA]</scope>
    <source>
        <strain evidence="9 12">ATCC BAA-66</strain>
        <strain evidence="10 11">DSM 13344</strain>
    </source>
</reference>
<dbReference type="PROSITE" id="PS51257">
    <property type="entry name" value="PROKAR_LIPOPROTEIN"/>
    <property type="match status" value="1"/>
</dbReference>
<dbReference type="PANTHER" id="PTHR30429">
    <property type="entry name" value="D-METHIONINE-BINDING LIPOPROTEIN METQ"/>
    <property type="match status" value="1"/>
</dbReference>
<dbReference type="Pfam" id="PF03180">
    <property type="entry name" value="Lipoprotein_9"/>
    <property type="match status" value="1"/>
</dbReference>
<feature type="chain" id="PRO_5044546148" description="Lipoprotein" evidence="8">
    <location>
        <begin position="22"/>
        <end position="274"/>
    </location>
</feature>
<dbReference type="Gene3D" id="3.40.190.10">
    <property type="entry name" value="Periplasmic binding protein-like II"/>
    <property type="match status" value="2"/>
</dbReference>
<dbReference type="PATRIC" id="fig|81857.3.peg.210"/>
<evidence type="ECO:0000256" key="6">
    <source>
        <dbReference type="PIRNR" id="PIRNR002854"/>
    </source>
</evidence>
<dbReference type="SUPFAM" id="SSF53850">
    <property type="entry name" value="Periplasmic binding protein-like II"/>
    <property type="match status" value="1"/>
</dbReference>
<dbReference type="PANTHER" id="PTHR30429:SF0">
    <property type="entry name" value="METHIONINE-BINDING LIPOPROTEIN METQ"/>
    <property type="match status" value="1"/>
</dbReference>
<dbReference type="STRING" id="81857.IV38_GL000204"/>
<keyword evidence="3" id="KW-0472">Membrane</keyword>
<evidence type="ECO:0000313" key="10">
    <source>
        <dbReference type="EMBL" id="KRN34150.1"/>
    </source>
</evidence>
<accession>A0A0R2FL21</accession>